<dbReference type="InterPro" id="IPR011990">
    <property type="entry name" value="TPR-like_helical_dom_sf"/>
</dbReference>
<feature type="domain" description="SusD-like N-terminal" evidence="7">
    <location>
        <begin position="104"/>
        <end position="232"/>
    </location>
</feature>
<evidence type="ECO:0000256" key="4">
    <source>
        <dbReference type="ARBA" id="ARBA00023136"/>
    </source>
</evidence>
<dbReference type="InterPro" id="IPR033985">
    <property type="entry name" value="SusD-like_N"/>
</dbReference>
<comment type="similarity">
    <text evidence="2">Belongs to the SusD family.</text>
</comment>
<evidence type="ECO:0000313" key="9">
    <source>
        <dbReference type="Proteomes" id="UP000428260"/>
    </source>
</evidence>
<evidence type="ECO:0000259" key="6">
    <source>
        <dbReference type="Pfam" id="PF07980"/>
    </source>
</evidence>
<keyword evidence="3" id="KW-0732">Signal</keyword>
<dbReference type="Pfam" id="PF14322">
    <property type="entry name" value="SusD-like_3"/>
    <property type="match status" value="1"/>
</dbReference>
<keyword evidence="5" id="KW-0998">Cell outer membrane</keyword>
<dbReference type="CDD" id="cd08977">
    <property type="entry name" value="SusD"/>
    <property type="match status" value="1"/>
</dbReference>
<evidence type="ECO:0000256" key="3">
    <source>
        <dbReference type="ARBA" id="ARBA00022729"/>
    </source>
</evidence>
<evidence type="ECO:0000256" key="1">
    <source>
        <dbReference type="ARBA" id="ARBA00004442"/>
    </source>
</evidence>
<evidence type="ECO:0000256" key="2">
    <source>
        <dbReference type="ARBA" id="ARBA00006275"/>
    </source>
</evidence>
<dbReference type="Gene3D" id="1.25.40.390">
    <property type="match status" value="1"/>
</dbReference>
<keyword evidence="9" id="KW-1185">Reference proteome</keyword>
<dbReference type="SUPFAM" id="SSF48452">
    <property type="entry name" value="TPR-like"/>
    <property type="match status" value="1"/>
</dbReference>
<dbReference type="InterPro" id="IPR012944">
    <property type="entry name" value="SusD_RagB_dom"/>
</dbReference>
<dbReference type="PROSITE" id="PS51257">
    <property type="entry name" value="PROKAR_LIPOPROTEIN"/>
    <property type="match status" value="1"/>
</dbReference>
<gene>
    <name evidence="8" type="ORF">GM418_14320</name>
</gene>
<dbReference type="RefSeq" id="WP_158867452.1">
    <property type="nucleotide sequence ID" value="NZ_CP046401.1"/>
</dbReference>
<reference evidence="8 9" key="1">
    <citation type="submission" date="2019-11" db="EMBL/GenBank/DDBJ databases">
        <authorList>
            <person name="Zheng R.K."/>
            <person name="Sun C.M."/>
        </authorList>
    </citation>
    <scope>NUCLEOTIDE SEQUENCE [LARGE SCALE GENOMIC DNA]</scope>
    <source>
        <strain evidence="8 9">WC007</strain>
    </source>
</reference>
<dbReference type="Proteomes" id="UP000428260">
    <property type="component" value="Chromosome"/>
</dbReference>
<feature type="domain" description="RagB/SusD" evidence="6">
    <location>
        <begin position="255"/>
        <end position="533"/>
    </location>
</feature>
<dbReference type="Pfam" id="PF07980">
    <property type="entry name" value="SusD_RagB"/>
    <property type="match status" value="1"/>
</dbReference>
<organism evidence="8 9">
    <name type="scientific">Maribellus comscasis</name>
    <dbReference type="NCBI Taxonomy" id="2681766"/>
    <lineage>
        <taxon>Bacteria</taxon>
        <taxon>Pseudomonadati</taxon>
        <taxon>Bacteroidota</taxon>
        <taxon>Bacteroidia</taxon>
        <taxon>Marinilabiliales</taxon>
        <taxon>Prolixibacteraceae</taxon>
        <taxon>Maribellus</taxon>
    </lineage>
</organism>
<dbReference type="EMBL" id="CP046401">
    <property type="protein sequence ID" value="QGY44801.1"/>
    <property type="molecule type" value="Genomic_DNA"/>
</dbReference>
<dbReference type="AlphaFoldDB" id="A0A6I6JQZ3"/>
<proteinExistence type="inferred from homology"/>
<keyword evidence="4" id="KW-0472">Membrane</keyword>
<evidence type="ECO:0000313" key="8">
    <source>
        <dbReference type="EMBL" id="QGY44801.1"/>
    </source>
</evidence>
<dbReference type="GO" id="GO:0009279">
    <property type="term" value="C:cell outer membrane"/>
    <property type="evidence" value="ECO:0007669"/>
    <property type="project" value="UniProtKB-SubCell"/>
</dbReference>
<accession>A0A6I6JQZ3</accession>
<evidence type="ECO:0000256" key="5">
    <source>
        <dbReference type="ARBA" id="ARBA00023237"/>
    </source>
</evidence>
<comment type="subcellular location">
    <subcellularLocation>
        <location evidence="1">Cell outer membrane</location>
    </subcellularLocation>
</comment>
<protein>
    <submittedName>
        <fullName evidence="8">RagB/SusD family nutrient uptake outer membrane protein</fullName>
    </submittedName>
</protein>
<sequence>MKTQYLKIKIPLKSGITILGLILILITSSCFNLDEEVYSEVLEETFTATEEDVVALMASGYTPLRYIMGWQGLFDVQEEPGDVIITPTRPNGWDDGGTYKRMHFHTWDNEQWQPRNTWLTAYEAINNINRVMLQLEEGSLPVTDEQVLAFSSELRALRALWYSILCDTHGNIPLVITYSDDVPEQSTRSEVYNFIIDELTEVIPNLTETVDKSTYGRITQWGAYQLLARMYLNAEVYNGAAEWEKCIEACNKIIGSGNYTLESDYKDVFKVDNEDSKEIVFAIPFDNIYGTGWNAHMKMLLPDHRFVFNMTAQPWGGSSANPQFINSYNPDDKRFDATWLHGDQISAIDGSVVLTLVNKMPSIYGCEFEEGFRVGKYEIEEGCQYYMSNDLPYFRYADVLMMKAECLLRTGKSDEAATLVTEIRERSFDDPAEAAVTGAELEGNTTIQYGTLAEDGSIDDPGDQTPVQYGRFLDELGWEFAAEFRRRTDMIRFGVYQTKSWYNHTPKGEYTALFPIGLEELNTNPNLVQNPGYE</sequence>
<evidence type="ECO:0000259" key="7">
    <source>
        <dbReference type="Pfam" id="PF14322"/>
    </source>
</evidence>
<name>A0A6I6JQZ3_9BACT</name>
<dbReference type="KEGG" id="mcos:GM418_14320"/>